<dbReference type="RefSeq" id="WP_068942473.1">
    <property type="nucleotide sequence ID" value="NZ_JAVDUG010000001.1"/>
</dbReference>
<keyword evidence="2" id="KW-1185">Reference proteome</keyword>
<evidence type="ECO:0000313" key="1">
    <source>
        <dbReference type="EMBL" id="MDR6777011.1"/>
    </source>
</evidence>
<reference evidence="1 2" key="1">
    <citation type="submission" date="2023-07" db="EMBL/GenBank/DDBJ databases">
        <title>Sorghum-associated microbial communities from plants grown in Nebraska, USA.</title>
        <authorList>
            <person name="Schachtman D."/>
        </authorList>
    </citation>
    <scope>NUCLEOTIDE SEQUENCE [LARGE SCALE GENOMIC DNA]</scope>
    <source>
        <strain evidence="1 2">BE143</strain>
    </source>
</reference>
<dbReference type="Proteomes" id="UP001266807">
    <property type="component" value="Unassembled WGS sequence"/>
</dbReference>
<dbReference type="EMBL" id="JAVDUG010000001">
    <property type="protein sequence ID" value="MDR6777011.1"/>
    <property type="molecule type" value="Genomic_DNA"/>
</dbReference>
<sequence>MNTTDEEYVTLEHFFAMFYSNYDSDIKMLKEYTELYKQMESGEVINELIDQLNDFELCVESGIFKDILDHYGNKMKVEDFRKNIRGLLEDLSR</sequence>
<accession>A0ABU1QBJ9</accession>
<name>A0ABU1QBJ9_9BACL</name>
<organism evidence="1 2">
    <name type="scientific">Paenibacillus peoriae</name>
    <dbReference type="NCBI Taxonomy" id="59893"/>
    <lineage>
        <taxon>Bacteria</taxon>
        <taxon>Bacillati</taxon>
        <taxon>Bacillota</taxon>
        <taxon>Bacilli</taxon>
        <taxon>Bacillales</taxon>
        <taxon>Paenibacillaceae</taxon>
        <taxon>Paenibacillus</taxon>
    </lineage>
</organism>
<proteinExistence type="predicted"/>
<comment type="caution">
    <text evidence="1">The sequence shown here is derived from an EMBL/GenBank/DDBJ whole genome shotgun (WGS) entry which is preliminary data.</text>
</comment>
<evidence type="ECO:0000313" key="2">
    <source>
        <dbReference type="Proteomes" id="UP001266807"/>
    </source>
</evidence>
<protein>
    <recommendedName>
        <fullName evidence="3">CdiI immunity protein domain-containing protein</fullName>
    </recommendedName>
</protein>
<gene>
    <name evidence="1" type="ORF">J2W98_001258</name>
</gene>
<evidence type="ECO:0008006" key="3">
    <source>
        <dbReference type="Google" id="ProtNLM"/>
    </source>
</evidence>